<dbReference type="InterPro" id="IPR012338">
    <property type="entry name" value="Beta-lactam/transpept-like"/>
</dbReference>
<dbReference type="Pfam" id="PF00144">
    <property type="entry name" value="Beta-lactamase"/>
    <property type="match status" value="1"/>
</dbReference>
<dbReference type="AlphaFoldDB" id="A0A919VTT6"/>
<comment type="caution">
    <text evidence="2">The sequence shown here is derived from an EMBL/GenBank/DDBJ whole genome shotgun (WGS) entry which is preliminary data.</text>
</comment>
<dbReference type="InterPro" id="IPR052907">
    <property type="entry name" value="Beta-lactamase/esterase"/>
</dbReference>
<dbReference type="GO" id="GO:0016787">
    <property type="term" value="F:hydrolase activity"/>
    <property type="evidence" value="ECO:0007669"/>
    <property type="project" value="UniProtKB-KW"/>
</dbReference>
<accession>A0A919VTT6</accession>
<dbReference type="SUPFAM" id="SSF56601">
    <property type="entry name" value="beta-lactamase/transpeptidase-like"/>
    <property type="match status" value="1"/>
</dbReference>
<organism evidence="2 3">
    <name type="scientific">Actinoplanes auranticolor</name>
    <dbReference type="NCBI Taxonomy" id="47988"/>
    <lineage>
        <taxon>Bacteria</taxon>
        <taxon>Bacillati</taxon>
        <taxon>Actinomycetota</taxon>
        <taxon>Actinomycetes</taxon>
        <taxon>Micromonosporales</taxon>
        <taxon>Micromonosporaceae</taxon>
        <taxon>Actinoplanes</taxon>
    </lineage>
</organism>
<dbReference type="InterPro" id="IPR001466">
    <property type="entry name" value="Beta-lactam-related"/>
</dbReference>
<name>A0A919VTT6_9ACTN</name>
<keyword evidence="3" id="KW-1185">Reference proteome</keyword>
<evidence type="ECO:0000259" key="1">
    <source>
        <dbReference type="Pfam" id="PF00144"/>
    </source>
</evidence>
<gene>
    <name evidence="2" type="ORF">Aau02nite_81930</name>
</gene>
<proteinExistence type="predicted"/>
<reference evidence="2" key="1">
    <citation type="submission" date="2021-03" db="EMBL/GenBank/DDBJ databases">
        <title>Whole genome shotgun sequence of Actinoplanes auranticolor NBRC 12245.</title>
        <authorList>
            <person name="Komaki H."/>
            <person name="Tamura T."/>
        </authorList>
    </citation>
    <scope>NUCLEOTIDE SEQUENCE</scope>
    <source>
        <strain evidence="2">NBRC 12245</strain>
    </source>
</reference>
<dbReference type="Gene3D" id="3.40.710.10">
    <property type="entry name" value="DD-peptidase/beta-lactamase superfamily"/>
    <property type="match status" value="1"/>
</dbReference>
<evidence type="ECO:0000313" key="3">
    <source>
        <dbReference type="Proteomes" id="UP000681340"/>
    </source>
</evidence>
<dbReference type="Proteomes" id="UP000681340">
    <property type="component" value="Unassembled WGS sequence"/>
</dbReference>
<keyword evidence="2" id="KW-0378">Hydrolase</keyword>
<sequence length="363" mass="38935">MSADRNIDGFVAPGYEPVRDAFATQPRGGSALAVRRHGELVVDLREGWADTARTRPWTTDTLVNVYSVGKPVIALAVLLLVDRGLVALDDPIARHWPGFTTDASVRQLLTHTAGLPFFPVPREASAWADWDLLCADLAAAQPEWPPGTVAAEHALTYGHLLGELIRRVDGRPSARFVAEEIAGPWRLDLGFGTAEPQRCAELEFDRPDRQDLLIGEPGSVRARAIANPPGSRDLAVLNSDLWRRSVIPAVNLHATADSLARFYTGLLAGGVLDGHRLLSAALVTDLVSAHFSGPDLFIEQSTTWGLGVQIEPDGTWGMGGLGGNAAWADPAAGHSIAYVTRRIGDFDRVGAVDTAISSVRLLT</sequence>
<evidence type="ECO:0000313" key="2">
    <source>
        <dbReference type="EMBL" id="GIM78654.1"/>
    </source>
</evidence>
<feature type="domain" description="Beta-lactamase-related" evidence="1">
    <location>
        <begin position="24"/>
        <end position="344"/>
    </location>
</feature>
<dbReference type="RefSeq" id="WP_212993995.1">
    <property type="nucleotide sequence ID" value="NZ_BAABEA010000055.1"/>
</dbReference>
<dbReference type="EMBL" id="BOQL01000076">
    <property type="protein sequence ID" value="GIM78654.1"/>
    <property type="molecule type" value="Genomic_DNA"/>
</dbReference>
<protein>
    <submittedName>
        <fullName evidence="2">EstA family serine hydrolase</fullName>
    </submittedName>
</protein>
<dbReference type="PANTHER" id="PTHR43319">
    <property type="entry name" value="BETA-LACTAMASE-RELATED"/>
    <property type="match status" value="1"/>
</dbReference>
<dbReference type="PANTHER" id="PTHR43319:SF3">
    <property type="entry name" value="BETA-LACTAMASE-RELATED DOMAIN-CONTAINING PROTEIN"/>
    <property type="match status" value="1"/>
</dbReference>